<comment type="caution">
    <text evidence="2">The sequence shown here is derived from an EMBL/GenBank/DDBJ whole genome shotgun (WGS) entry which is preliminary data.</text>
</comment>
<accession>A0A8E2W834</accession>
<proteinExistence type="predicted"/>
<sequence length="88" mass="9808">MGRLFWSFERAMKTDCLIIVMALEGQDEFLRALFSKPEGEEDEEAAPRQAKPNVSSRKLTPGLFDALFGRKVKSAPAPIPARNPSSTR</sequence>
<evidence type="ECO:0000313" key="2">
    <source>
        <dbReference type="EMBL" id="PWJ88353.1"/>
    </source>
</evidence>
<gene>
    <name evidence="2" type="ORF">C8D77_11175</name>
</gene>
<dbReference type="EMBL" id="QGGH01000011">
    <property type="protein sequence ID" value="PWJ88353.1"/>
    <property type="molecule type" value="Genomic_DNA"/>
</dbReference>
<protein>
    <submittedName>
        <fullName evidence="2">Uncharacterized protein</fullName>
    </submittedName>
</protein>
<evidence type="ECO:0000313" key="3">
    <source>
        <dbReference type="Proteomes" id="UP000245631"/>
    </source>
</evidence>
<dbReference type="Proteomes" id="UP000245631">
    <property type="component" value="Unassembled WGS sequence"/>
</dbReference>
<evidence type="ECO:0000256" key="1">
    <source>
        <dbReference type="SAM" id="MobiDB-lite"/>
    </source>
</evidence>
<feature type="region of interest" description="Disordered" evidence="1">
    <location>
        <begin position="37"/>
        <end position="59"/>
    </location>
</feature>
<reference evidence="2 3" key="1">
    <citation type="submission" date="2018-05" db="EMBL/GenBank/DDBJ databases">
        <title>Genomic Encyclopedia of Type Strains, Phase IV (KMG-IV): sequencing the most valuable type-strain genomes for metagenomic binning, comparative biology and taxonomic classification.</title>
        <authorList>
            <person name="Goeker M."/>
        </authorList>
    </citation>
    <scope>NUCLEOTIDE SEQUENCE [LARGE SCALE GENOMIC DNA]</scope>
    <source>
        <strain evidence="2 3">DSM 2626</strain>
    </source>
</reference>
<organism evidence="2 3">
    <name type="scientific">Rhizobium loti</name>
    <name type="common">Mesorhizobium loti</name>
    <dbReference type="NCBI Taxonomy" id="381"/>
    <lineage>
        <taxon>Bacteria</taxon>
        <taxon>Pseudomonadati</taxon>
        <taxon>Pseudomonadota</taxon>
        <taxon>Alphaproteobacteria</taxon>
        <taxon>Hyphomicrobiales</taxon>
        <taxon>Phyllobacteriaceae</taxon>
        <taxon>Mesorhizobium</taxon>
    </lineage>
</organism>
<dbReference type="AlphaFoldDB" id="A0A8E2W834"/>
<name>A0A8E2W834_RHILI</name>